<gene>
    <name evidence="2" type="ORF">CPUR_01442</name>
</gene>
<dbReference type="Proteomes" id="UP000016801">
    <property type="component" value="Unassembled WGS sequence"/>
</dbReference>
<comment type="caution">
    <text evidence="2">The sequence shown here is derived from an EMBL/GenBank/DDBJ whole genome shotgun (WGS) entry which is preliminary data.</text>
</comment>
<feature type="region of interest" description="Disordered" evidence="1">
    <location>
        <begin position="1"/>
        <end position="31"/>
    </location>
</feature>
<evidence type="ECO:0000256" key="1">
    <source>
        <dbReference type="SAM" id="MobiDB-lite"/>
    </source>
</evidence>
<protein>
    <submittedName>
        <fullName evidence="2">Uncharacterized protein</fullName>
    </submittedName>
</protein>
<evidence type="ECO:0000313" key="2">
    <source>
        <dbReference type="EMBL" id="CCE27968.1"/>
    </source>
</evidence>
<dbReference type="VEuPathDB" id="FungiDB:CPUR_01442"/>
<name>M1W6P0_CLAP2</name>
<reference evidence="2 3" key="1">
    <citation type="journal article" date="2013" name="PLoS Genet.">
        <title>Plant-symbiotic fungi as chemical engineers: Multi-genome analysis of the Clavicipitaceae reveals dynamics of alkaloid loci.</title>
        <authorList>
            <person name="Schardl C.L."/>
            <person name="Young C.A."/>
            <person name="Hesse U."/>
            <person name="Amyotte S.G."/>
            <person name="Andreeva K."/>
            <person name="Calie P.J."/>
            <person name="Fleetwood D.J."/>
            <person name="Haws D.C."/>
            <person name="Moore N."/>
            <person name="Oeser B."/>
            <person name="Panaccione D.G."/>
            <person name="Schweri K.K."/>
            <person name="Voisey C.R."/>
            <person name="Farman M.L."/>
            <person name="Jaromczyk J.W."/>
            <person name="Roe B.A."/>
            <person name="O'Sullivan D.M."/>
            <person name="Scott B."/>
            <person name="Tudzynski P."/>
            <person name="An Z."/>
            <person name="Arnaoudova E.G."/>
            <person name="Bullock C.T."/>
            <person name="Charlton N.D."/>
            <person name="Chen L."/>
            <person name="Cox M."/>
            <person name="Dinkins R.D."/>
            <person name="Florea S."/>
            <person name="Glenn A.E."/>
            <person name="Gordon A."/>
            <person name="Gueldener U."/>
            <person name="Harris D.R."/>
            <person name="Hollin W."/>
            <person name="Jaromczyk J."/>
            <person name="Johnson R.D."/>
            <person name="Khan A.K."/>
            <person name="Leistner E."/>
            <person name="Leuchtmann A."/>
            <person name="Li C."/>
            <person name="Liu J."/>
            <person name="Liu J."/>
            <person name="Liu M."/>
            <person name="Mace W."/>
            <person name="Machado C."/>
            <person name="Nagabhyru P."/>
            <person name="Pan J."/>
            <person name="Schmid J."/>
            <person name="Sugawara K."/>
            <person name="Steiner U."/>
            <person name="Takach J.E."/>
            <person name="Tanaka E."/>
            <person name="Webb J.S."/>
            <person name="Wilson E.V."/>
            <person name="Wiseman J.L."/>
            <person name="Yoshida R."/>
            <person name="Zeng Z."/>
        </authorList>
    </citation>
    <scope>NUCLEOTIDE SEQUENCE [LARGE SCALE GENOMIC DNA]</scope>
    <source>
        <strain evidence="2 3">20.1</strain>
    </source>
</reference>
<organism evidence="2 3">
    <name type="scientific">Claviceps purpurea (strain 20.1)</name>
    <name type="common">Ergot fungus</name>
    <name type="synonym">Sphacelia segetum</name>
    <dbReference type="NCBI Taxonomy" id="1111077"/>
    <lineage>
        <taxon>Eukaryota</taxon>
        <taxon>Fungi</taxon>
        <taxon>Dikarya</taxon>
        <taxon>Ascomycota</taxon>
        <taxon>Pezizomycotina</taxon>
        <taxon>Sordariomycetes</taxon>
        <taxon>Hypocreomycetidae</taxon>
        <taxon>Hypocreales</taxon>
        <taxon>Clavicipitaceae</taxon>
        <taxon>Claviceps</taxon>
    </lineage>
</organism>
<dbReference type="OrthoDB" id="10473700at2759"/>
<dbReference type="AlphaFoldDB" id="M1W6P0"/>
<dbReference type="EMBL" id="CAGA01000006">
    <property type="protein sequence ID" value="CCE27968.1"/>
    <property type="molecule type" value="Genomic_DNA"/>
</dbReference>
<keyword evidence="3" id="KW-1185">Reference proteome</keyword>
<evidence type="ECO:0000313" key="3">
    <source>
        <dbReference type="Proteomes" id="UP000016801"/>
    </source>
</evidence>
<feature type="compositionally biased region" description="Basic and acidic residues" evidence="1">
    <location>
        <begin position="1"/>
        <end position="12"/>
    </location>
</feature>
<proteinExistence type="predicted"/>
<sequence>MARSGERRDESTHFSQEADEEDDLCPDAFPNDEHRVVARPSTEFADDSLIDESSLLPAPSNCPGAFPNDEHRVVARPPTEFADDSLIDESSLSLCYPDR</sequence>
<dbReference type="HOGENOM" id="CLU_2320129_0_0_1"/>
<accession>M1W6P0</accession>